<dbReference type="InterPro" id="IPR041033">
    <property type="entry name" value="SpaA_PFL_dom_1"/>
</dbReference>
<keyword evidence="5" id="KW-0812">Transmembrane</keyword>
<evidence type="ECO:0000256" key="5">
    <source>
        <dbReference type="SAM" id="Phobius"/>
    </source>
</evidence>
<keyword evidence="2" id="KW-0964">Secreted</keyword>
<dbReference type="NCBIfam" id="TIGR04226">
    <property type="entry name" value="RrgB_K2N_iso_D2"/>
    <property type="match status" value="1"/>
</dbReference>
<comment type="caution">
    <text evidence="9">The sequence shown here is derived from an EMBL/GenBank/DDBJ whole genome shotgun (WGS) entry which is preliminary data.</text>
</comment>
<keyword evidence="3 6" id="KW-0732">Signal</keyword>
<organism evidence="9 10">
    <name type="scientific">Bifidobacterium tissieri</name>
    <dbReference type="NCBI Taxonomy" id="1630162"/>
    <lineage>
        <taxon>Bacteria</taxon>
        <taxon>Bacillati</taxon>
        <taxon>Actinomycetota</taxon>
        <taxon>Actinomycetes</taxon>
        <taxon>Bifidobacteriales</taxon>
        <taxon>Bifidobacteriaceae</taxon>
        <taxon>Bifidobacterium</taxon>
    </lineage>
</organism>
<gene>
    <name evidence="9" type="ORF">BTIS_0049</name>
</gene>
<dbReference type="Gene3D" id="2.60.40.740">
    <property type="match status" value="1"/>
</dbReference>
<evidence type="ECO:0000313" key="10">
    <source>
        <dbReference type="Proteomes" id="UP000216444"/>
    </source>
</evidence>
<evidence type="ECO:0000256" key="4">
    <source>
        <dbReference type="ARBA" id="ARBA00023088"/>
    </source>
</evidence>
<dbReference type="InterPro" id="IPR013783">
    <property type="entry name" value="Ig-like_fold"/>
</dbReference>
<accession>A0A261FJR0</accession>
<sequence length="509" mass="51379">MSNTTTIRRIVAPTAAILVAAATLGAGALTANAAGAAPTANASITLTAASGDLVGHTFDVYRVGSYTNYGNWNNDADGKIDSADVVNADTAAANWLKAAGIKADAAAGHDEAGTIASGNAQAAHDAAAALAAAKDKPQAVQAGIAVAPDAKDKTTLTINGLEEGYYLIVDSNGLPLLVGTKINGKDLDTQALGVAVVKSTSVSVTKSGAGDSTIGATVSYTVTFKVPDKNANPTKLSYEDVATDLSVNPDSIRVKVGDGEAAAPAKGTVTMKDGNAGFTYVADGLLADANYGKTVTITYTATVTGKDPSNTGTVHATLDGKDHTGTTPEGPVTLANFDFRIHKTNNDGKVALQNAGFVIKAADGKYMKFDQGKWAKVDAKDDQAAVAAGAEARTGADGFLSFEGLGDGTYTVTETTVPDGYIKAPAQFTITIDNKAHTGTVKGVGANNGLTPSATIKDGGQVEVHNLNSITQLPQTGAAGVYVLAGTAALLALAGGATYALKRRQQTAA</sequence>
<dbReference type="RefSeq" id="WP_094661660.1">
    <property type="nucleotide sequence ID" value="NZ_MWWV01000001.1"/>
</dbReference>
<evidence type="ECO:0000313" key="9">
    <source>
        <dbReference type="EMBL" id="OZG59318.1"/>
    </source>
</evidence>
<dbReference type="InterPro" id="IPR026466">
    <property type="entry name" value="Fim_isopep_form_D2_dom"/>
</dbReference>
<dbReference type="NCBIfam" id="TIGR01167">
    <property type="entry name" value="LPXTG_anchor"/>
    <property type="match status" value="1"/>
</dbReference>
<reference evidence="9 10" key="1">
    <citation type="journal article" date="2017" name="BMC Genomics">
        <title>Comparative genomic and phylogenomic analyses of the Bifidobacteriaceae family.</title>
        <authorList>
            <person name="Lugli G.A."/>
            <person name="Milani C."/>
            <person name="Turroni F."/>
            <person name="Duranti S."/>
            <person name="Mancabelli L."/>
            <person name="Mangifesta M."/>
            <person name="Ferrario C."/>
            <person name="Modesto M."/>
            <person name="Mattarelli P."/>
            <person name="Jiri K."/>
            <person name="van Sinderen D."/>
            <person name="Ventura M."/>
        </authorList>
    </citation>
    <scope>NUCLEOTIDE SEQUENCE [LARGE SCALE GENOMIC DNA]</scope>
    <source>
        <strain evidence="9 10">DSM 100201</strain>
    </source>
</reference>
<keyword evidence="5" id="KW-0472">Membrane</keyword>
<keyword evidence="4" id="KW-0572">Peptidoglycan-anchor</keyword>
<evidence type="ECO:0000256" key="6">
    <source>
        <dbReference type="SAM" id="SignalP"/>
    </source>
</evidence>
<dbReference type="Gene3D" id="2.60.40.10">
    <property type="entry name" value="Immunoglobulins"/>
    <property type="match status" value="1"/>
</dbReference>
<feature type="chain" id="PRO_5039596116" evidence="6">
    <location>
        <begin position="34"/>
        <end position="509"/>
    </location>
</feature>
<feature type="domain" description="Gram-positive cocci surface proteins LPxTG" evidence="7">
    <location>
        <begin position="471"/>
        <end position="504"/>
    </location>
</feature>
<dbReference type="AlphaFoldDB" id="A0A261FJR0"/>
<dbReference type="SUPFAM" id="SSF117074">
    <property type="entry name" value="Hypothetical protein PA1324"/>
    <property type="match status" value="1"/>
</dbReference>
<dbReference type="Pfam" id="PF00746">
    <property type="entry name" value="Gram_pos_anchor"/>
    <property type="match status" value="1"/>
</dbReference>
<name>A0A261FJR0_9BIFI</name>
<dbReference type="GO" id="GO:0005975">
    <property type="term" value="P:carbohydrate metabolic process"/>
    <property type="evidence" value="ECO:0007669"/>
    <property type="project" value="UniProtKB-ARBA"/>
</dbReference>
<evidence type="ECO:0000256" key="2">
    <source>
        <dbReference type="ARBA" id="ARBA00022525"/>
    </source>
</evidence>
<dbReference type="Proteomes" id="UP000216444">
    <property type="component" value="Unassembled WGS sequence"/>
</dbReference>
<feature type="domain" description="SpaA-like prealbumin fold" evidence="8">
    <location>
        <begin position="339"/>
        <end position="441"/>
    </location>
</feature>
<dbReference type="Pfam" id="PF17802">
    <property type="entry name" value="SpaA"/>
    <property type="match status" value="1"/>
</dbReference>
<evidence type="ECO:0000256" key="3">
    <source>
        <dbReference type="ARBA" id="ARBA00022729"/>
    </source>
</evidence>
<evidence type="ECO:0000259" key="7">
    <source>
        <dbReference type="Pfam" id="PF00746"/>
    </source>
</evidence>
<keyword evidence="5" id="KW-1133">Transmembrane helix</keyword>
<protein>
    <submittedName>
        <fullName evidence="9">Peptidase</fullName>
    </submittedName>
</protein>
<dbReference type="EMBL" id="MWWV01000001">
    <property type="protein sequence ID" value="OZG59318.1"/>
    <property type="molecule type" value="Genomic_DNA"/>
</dbReference>
<evidence type="ECO:0000259" key="8">
    <source>
        <dbReference type="Pfam" id="PF17802"/>
    </source>
</evidence>
<evidence type="ECO:0000256" key="1">
    <source>
        <dbReference type="ARBA" id="ARBA00022512"/>
    </source>
</evidence>
<proteinExistence type="predicted"/>
<keyword evidence="1" id="KW-0134">Cell wall</keyword>
<feature type="signal peptide" evidence="6">
    <location>
        <begin position="1"/>
        <end position="33"/>
    </location>
</feature>
<dbReference type="InterPro" id="IPR019931">
    <property type="entry name" value="LPXTG_anchor"/>
</dbReference>
<feature type="transmembrane region" description="Helical" evidence="5">
    <location>
        <begin position="479"/>
        <end position="501"/>
    </location>
</feature>
<keyword evidence="10" id="KW-1185">Reference proteome</keyword>